<evidence type="ECO:0000313" key="1">
    <source>
        <dbReference type="EMBL" id="KAI3783560.1"/>
    </source>
</evidence>
<protein>
    <submittedName>
        <fullName evidence="1">Uncharacterized protein</fullName>
    </submittedName>
</protein>
<reference evidence="2" key="1">
    <citation type="journal article" date="2022" name="Mol. Ecol. Resour.">
        <title>The genomes of chicory, endive, great burdock and yacon provide insights into Asteraceae palaeo-polyploidization history and plant inulin production.</title>
        <authorList>
            <person name="Fan W."/>
            <person name="Wang S."/>
            <person name="Wang H."/>
            <person name="Wang A."/>
            <person name="Jiang F."/>
            <person name="Liu H."/>
            <person name="Zhao H."/>
            <person name="Xu D."/>
            <person name="Zhang Y."/>
        </authorList>
    </citation>
    <scope>NUCLEOTIDE SEQUENCE [LARGE SCALE GENOMIC DNA]</scope>
    <source>
        <strain evidence="2">cv. Yunnan</strain>
    </source>
</reference>
<evidence type="ECO:0000313" key="2">
    <source>
        <dbReference type="Proteomes" id="UP001056120"/>
    </source>
</evidence>
<dbReference type="Proteomes" id="UP001056120">
    <property type="component" value="Linkage Group LG14"/>
</dbReference>
<name>A0ACB9GKL0_9ASTR</name>
<accession>A0ACB9GKL0</accession>
<dbReference type="EMBL" id="CM042031">
    <property type="protein sequence ID" value="KAI3783560.1"/>
    <property type="molecule type" value="Genomic_DNA"/>
</dbReference>
<proteinExistence type="predicted"/>
<comment type="caution">
    <text evidence="1">The sequence shown here is derived from an EMBL/GenBank/DDBJ whole genome shotgun (WGS) entry which is preliminary data.</text>
</comment>
<organism evidence="1 2">
    <name type="scientific">Smallanthus sonchifolius</name>
    <dbReference type="NCBI Taxonomy" id="185202"/>
    <lineage>
        <taxon>Eukaryota</taxon>
        <taxon>Viridiplantae</taxon>
        <taxon>Streptophyta</taxon>
        <taxon>Embryophyta</taxon>
        <taxon>Tracheophyta</taxon>
        <taxon>Spermatophyta</taxon>
        <taxon>Magnoliopsida</taxon>
        <taxon>eudicotyledons</taxon>
        <taxon>Gunneridae</taxon>
        <taxon>Pentapetalae</taxon>
        <taxon>asterids</taxon>
        <taxon>campanulids</taxon>
        <taxon>Asterales</taxon>
        <taxon>Asteraceae</taxon>
        <taxon>Asteroideae</taxon>
        <taxon>Heliantheae alliance</taxon>
        <taxon>Millerieae</taxon>
        <taxon>Smallanthus</taxon>
    </lineage>
</organism>
<sequence>MYNTDATIVDIDMVNDGKYVPCTTCRKKETLINGHYFCEACQRHVINPRQAYKLVVRATDKEEDIGCVIFNDVAIALIGITGDDLIMKSFEQGADDPDWIREFLIENLSGWRAILRIKIDSYNLSPNLACRFIVSKFLGDDIIMVEKNKNTSNLGASTVLATYATDCGFGEEANDFFL</sequence>
<gene>
    <name evidence="1" type="ORF">L1987_42644</name>
</gene>
<reference evidence="1 2" key="2">
    <citation type="journal article" date="2022" name="Mol. Ecol. Resour.">
        <title>The genomes of chicory, endive, great burdock and yacon provide insights into Asteraceae paleo-polyploidization history and plant inulin production.</title>
        <authorList>
            <person name="Fan W."/>
            <person name="Wang S."/>
            <person name="Wang H."/>
            <person name="Wang A."/>
            <person name="Jiang F."/>
            <person name="Liu H."/>
            <person name="Zhao H."/>
            <person name="Xu D."/>
            <person name="Zhang Y."/>
        </authorList>
    </citation>
    <scope>NUCLEOTIDE SEQUENCE [LARGE SCALE GENOMIC DNA]</scope>
    <source>
        <strain evidence="2">cv. Yunnan</strain>
        <tissue evidence="1">Leaves</tissue>
    </source>
</reference>
<keyword evidence="2" id="KW-1185">Reference proteome</keyword>